<proteinExistence type="inferred from homology"/>
<dbReference type="CDD" id="cd00009">
    <property type="entry name" value="AAA"/>
    <property type="match status" value="1"/>
</dbReference>
<evidence type="ECO:0000259" key="10">
    <source>
        <dbReference type="PROSITE" id="PS51038"/>
    </source>
</evidence>
<dbReference type="SMART" id="SM00382">
    <property type="entry name" value="AAA"/>
    <property type="match status" value="1"/>
</dbReference>
<sequence length="516" mass="57694">MTIVLGLRFYRPADLHCGKLECHGKFELFEGNSSDEIQINSVRNKVLVFTHQEYLQLPAAEQENGTNFFCRYHYDLSRKSFMPVLDSLVKKRRGNTLTKDKSTKDRLLAFSHNNDMSNALVETCAPETAPLQEKDTCKFARADEALQLSTTPSSLPCREGEHEEIKEVLRDAIARGKSGGCIYISGVPGTGKTASVHAVIKDMKAESDKGSLEPFIYIEINGQRLPKPNVLYSVLLQGLTGKKTDPVQAAISLDSYFGSRSGLRRPVCVLLVDELDYLITRKQTVLYNLFEWPTRKHARLIVLGGLRRITFAPYNHQQLQEIISSRLADLEAFDAKAVELCSRKVAAVSGDVRKALQLCRYACELARQDKSDFVSLKHIEMAVKQLFSNPYVAAVQGSSLLEKIVICSAVQLDSHNRLAAPDAWSKMKETGDTNLSVEHIHDRTVEIHRQLNFEDPPSSQLSAACARLQETRVFTPQGDWWRQTDKVAVNIQGDDVCFALRQDSMLASIASALVGF</sequence>
<comment type="similarity">
    <text evidence="3 9">Belongs to the ORC1 family.</text>
</comment>
<evidence type="ECO:0000256" key="2">
    <source>
        <dbReference type="ARBA" id="ARBA00004229"/>
    </source>
</evidence>
<reference evidence="12" key="3">
    <citation type="submission" date="2016-03" db="UniProtKB">
        <authorList>
            <consortium name="EnsemblProtists"/>
        </authorList>
    </citation>
    <scope>IDENTIFICATION</scope>
</reference>
<dbReference type="InterPro" id="IPR050311">
    <property type="entry name" value="ORC1/CDC6"/>
</dbReference>
<dbReference type="Pfam" id="PF22703">
    <property type="entry name" value="Cdc6_lid"/>
    <property type="match status" value="1"/>
</dbReference>
<dbReference type="Pfam" id="PF00004">
    <property type="entry name" value="AAA"/>
    <property type="match status" value="1"/>
</dbReference>
<dbReference type="GO" id="GO:0005664">
    <property type="term" value="C:nuclear origin of replication recognition complex"/>
    <property type="evidence" value="ECO:0007669"/>
    <property type="project" value="TreeGrafter"/>
</dbReference>
<evidence type="ECO:0000256" key="3">
    <source>
        <dbReference type="ARBA" id="ARBA00008398"/>
    </source>
</evidence>
<dbReference type="GO" id="GO:0016887">
    <property type="term" value="F:ATP hydrolysis activity"/>
    <property type="evidence" value="ECO:0007669"/>
    <property type="project" value="InterPro"/>
</dbReference>
<keyword evidence="8 9" id="KW-0539">Nucleus</keyword>
<keyword evidence="6 9" id="KW-0067">ATP-binding</keyword>
<comment type="subcellular location">
    <subcellularLocation>
        <location evidence="1 9">Nucleus</location>
    </subcellularLocation>
    <subcellularLocation>
        <location evidence="2">Plastid</location>
        <location evidence="2">Chloroplast</location>
    </subcellularLocation>
</comment>
<reference evidence="11 13" key="1">
    <citation type="journal article" date="2012" name="Nature">
        <title>Algal genomes reveal evolutionary mosaicism and the fate of nucleomorphs.</title>
        <authorList>
            <consortium name="DOE Joint Genome Institute"/>
            <person name="Curtis B.A."/>
            <person name="Tanifuji G."/>
            <person name="Burki F."/>
            <person name="Gruber A."/>
            <person name="Irimia M."/>
            <person name="Maruyama S."/>
            <person name="Arias M.C."/>
            <person name="Ball S.G."/>
            <person name="Gile G.H."/>
            <person name="Hirakawa Y."/>
            <person name="Hopkins J.F."/>
            <person name="Kuo A."/>
            <person name="Rensing S.A."/>
            <person name="Schmutz J."/>
            <person name="Symeonidi A."/>
            <person name="Elias M."/>
            <person name="Eveleigh R.J."/>
            <person name="Herman E.K."/>
            <person name="Klute M.J."/>
            <person name="Nakayama T."/>
            <person name="Obornik M."/>
            <person name="Reyes-Prieto A."/>
            <person name="Armbrust E.V."/>
            <person name="Aves S.J."/>
            <person name="Beiko R.G."/>
            <person name="Coutinho P."/>
            <person name="Dacks J.B."/>
            <person name="Durnford D.G."/>
            <person name="Fast N.M."/>
            <person name="Green B.R."/>
            <person name="Grisdale C.J."/>
            <person name="Hempel F."/>
            <person name="Henrissat B."/>
            <person name="Hoppner M.P."/>
            <person name="Ishida K."/>
            <person name="Kim E."/>
            <person name="Koreny L."/>
            <person name="Kroth P.G."/>
            <person name="Liu Y."/>
            <person name="Malik S.B."/>
            <person name="Maier U.G."/>
            <person name="McRose D."/>
            <person name="Mock T."/>
            <person name="Neilson J.A."/>
            <person name="Onodera N.T."/>
            <person name="Poole A.M."/>
            <person name="Pritham E.J."/>
            <person name="Richards T.A."/>
            <person name="Rocap G."/>
            <person name="Roy S.W."/>
            <person name="Sarai C."/>
            <person name="Schaack S."/>
            <person name="Shirato S."/>
            <person name="Slamovits C.H."/>
            <person name="Spencer D.F."/>
            <person name="Suzuki S."/>
            <person name="Worden A.Z."/>
            <person name="Zauner S."/>
            <person name="Barry K."/>
            <person name="Bell C."/>
            <person name="Bharti A.K."/>
            <person name="Crow J.A."/>
            <person name="Grimwood J."/>
            <person name="Kramer R."/>
            <person name="Lindquist E."/>
            <person name="Lucas S."/>
            <person name="Salamov A."/>
            <person name="McFadden G.I."/>
            <person name="Lane C.E."/>
            <person name="Keeling P.J."/>
            <person name="Gray M.W."/>
            <person name="Grigoriev I.V."/>
            <person name="Archibald J.M."/>
        </authorList>
    </citation>
    <scope>NUCLEOTIDE SEQUENCE</scope>
    <source>
        <strain evidence="11 13">CCMP2712</strain>
    </source>
</reference>
<dbReference type="InterPro" id="IPR003593">
    <property type="entry name" value="AAA+_ATPase"/>
</dbReference>
<dbReference type="GO" id="GO:0033314">
    <property type="term" value="P:mitotic DNA replication checkpoint signaling"/>
    <property type="evidence" value="ECO:0007669"/>
    <property type="project" value="TreeGrafter"/>
</dbReference>
<name>L1JY34_GUITC</name>
<dbReference type="OrthoDB" id="1926878at2759"/>
<dbReference type="STRING" id="905079.L1JY34"/>
<dbReference type="GO" id="GO:0006270">
    <property type="term" value="P:DNA replication initiation"/>
    <property type="evidence" value="ECO:0007669"/>
    <property type="project" value="TreeGrafter"/>
</dbReference>
<feature type="domain" description="BAH" evidence="10">
    <location>
        <begin position="1"/>
        <end position="85"/>
    </location>
</feature>
<dbReference type="KEGG" id="gtt:GUITHDRAFT_133190"/>
<keyword evidence="4 9" id="KW-0235">DNA replication</keyword>
<dbReference type="GeneID" id="17309866"/>
<organism evidence="11">
    <name type="scientific">Guillardia theta (strain CCMP2712)</name>
    <name type="common">Cryptophyte</name>
    <dbReference type="NCBI Taxonomy" id="905079"/>
    <lineage>
        <taxon>Eukaryota</taxon>
        <taxon>Cryptophyceae</taxon>
        <taxon>Pyrenomonadales</taxon>
        <taxon>Geminigeraceae</taxon>
        <taxon>Guillardia</taxon>
    </lineage>
</organism>
<dbReference type="GO" id="GO:0003688">
    <property type="term" value="F:DNA replication origin binding"/>
    <property type="evidence" value="ECO:0007669"/>
    <property type="project" value="TreeGrafter"/>
</dbReference>
<comment type="function">
    <text evidence="9">Component of the origin recognition complex (ORC) that binds origins of replication. DNA-binding is ATP-dependent, however specific DNA sequences that define origins of replication have not been identified so far. ORC is required to assemble the pre-replication complex necessary to initiate DNA replication.</text>
</comment>
<dbReference type="InterPro" id="IPR055237">
    <property type="entry name" value="Cdc6_lid"/>
</dbReference>
<dbReference type="PaxDb" id="55529-EKX53486"/>
<dbReference type="Gene3D" id="3.40.50.300">
    <property type="entry name" value="P-loop containing nucleotide triphosphate hydrolases"/>
    <property type="match status" value="1"/>
</dbReference>
<dbReference type="HOGENOM" id="CLU_012774_5_1_1"/>
<dbReference type="Gene3D" id="2.30.30.490">
    <property type="match status" value="1"/>
</dbReference>
<evidence type="ECO:0000256" key="7">
    <source>
        <dbReference type="ARBA" id="ARBA00023125"/>
    </source>
</evidence>
<keyword evidence="13" id="KW-1185">Reference proteome</keyword>
<evidence type="ECO:0000256" key="6">
    <source>
        <dbReference type="ARBA" id="ARBA00022840"/>
    </source>
</evidence>
<dbReference type="PROSITE" id="PS51038">
    <property type="entry name" value="BAH"/>
    <property type="match status" value="1"/>
</dbReference>
<dbReference type="InterPro" id="IPR027417">
    <property type="entry name" value="P-loop_NTPase"/>
</dbReference>
<accession>L1JY34</accession>
<dbReference type="InterPro" id="IPR043151">
    <property type="entry name" value="BAH_sf"/>
</dbReference>
<reference evidence="13" key="2">
    <citation type="submission" date="2012-11" db="EMBL/GenBank/DDBJ databases">
        <authorList>
            <person name="Kuo A."/>
            <person name="Curtis B.A."/>
            <person name="Tanifuji G."/>
            <person name="Burki F."/>
            <person name="Gruber A."/>
            <person name="Irimia M."/>
            <person name="Maruyama S."/>
            <person name="Arias M.C."/>
            <person name="Ball S.G."/>
            <person name="Gile G.H."/>
            <person name="Hirakawa Y."/>
            <person name="Hopkins J.F."/>
            <person name="Rensing S.A."/>
            <person name="Schmutz J."/>
            <person name="Symeonidi A."/>
            <person name="Elias M."/>
            <person name="Eveleigh R.J."/>
            <person name="Herman E.K."/>
            <person name="Klute M.J."/>
            <person name="Nakayama T."/>
            <person name="Obornik M."/>
            <person name="Reyes-Prieto A."/>
            <person name="Armbrust E.V."/>
            <person name="Aves S.J."/>
            <person name="Beiko R.G."/>
            <person name="Coutinho P."/>
            <person name="Dacks J.B."/>
            <person name="Durnford D.G."/>
            <person name="Fast N.M."/>
            <person name="Green B.R."/>
            <person name="Grisdale C."/>
            <person name="Hempe F."/>
            <person name="Henrissat B."/>
            <person name="Hoppner M.P."/>
            <person name="Ishida K.-I."/>
            <person name="Kim E."/>
            <person name="Koreny L."/>
            <person name="Kroth P.G."/>
            <person name="Liu Y."/>
            <person name="Malik S.-B."/>
            <person name="Maier U.G."/>
            <person name="McRose D."/>
            <person name="Mock T."/>
            <person name="Neilson J.A."/>
            <person name="Onodera N.T."/>
            <person name="Poole A.M."/>
            <person name="Pritham E.J."/>
            <person name="Richards T.A."/>
            <person name="Rocap G."/>
            <person name="Roy S.W."/>
            <person name="Sarai C."/>
            <person name="Schaack S."/>
            <person name="Shirato S."/>
            <person name="Slamovits C.H."/>
            <person name="Spencer D.F."/>
            <person name="Suzuki S."/>
            <person name="Worden A.Z."/>
            <person name="Zauner S."/>
            <person name="Barry K."/>
            <person name="Bell C."/>
            <person name="Bharti A.K."/>
            <person name="Crow J.A."/>
            <person name="Grimwood J."/>
            <person name="Kramer R."/>
            <person name="Lindquist E."/>
            <person name="Lucas S."/>
            <person name="Salamov A."/>
            <person name="McFadden G.I."/>
            <person name="Lane C.E."/>
            <person name="Keeling P.J."/>
            <person name="Gray M.W."/>
            <person name="Grigoriev I.V."/>
            <person name="Archibald J.M."/>
        </authorList>
    </citation>
    <scope>NUCLEOTIDE SEQUENCE</scope>
    <source>
        <strain evidence="13">CCMP2712</strain>
    </source>
</reference>
<dbReference type="Proteomes" id="UP000011087">
    <property type="component" value="Unassembled WGS sequence"/>
</dbReference>
<evidence type="ECO:0000313" key="11">
    <source>
        <dbReference type="EMBL" id="EKX53486.1"/>
    </source>
</evidence>
<dbReference type="EMBL" id="JH992970">
    <property type="protein sequence ID" value="EKX53486.1"/>
    <property type="molecule type" value="Genomic_DNA"/>
</dbReference>
<dbReference type="eggNOG" id="KOG1514">
    <property type="taxonomic scope" value="Eukaryota"/>
</dbReference>
<protein>
    <recommendedName>
        <fullName evidence="9">Origin recognition complex subunit 1</fullName>
    </recommendedName>
</protein>
<dbReference type="EnsemblProtists" id="EKX53486">
    <property type="protein sequence ID" value="EKX53486"/>
    <property type="gene ID" value="GUITHDRAFT_133190"/>
</dbReference>
<evidence type="ECO:0000256" key="1">
    <source>
        <dbReference type="ARBA" id="ARBA00004123"/>
    </source>
</evidence>
<dbReference type="GO" id="GO:0009507">
    <property type="term" value="C:chloroplast"/>
    <property type="evidence" value="ECO:0007669"/>
    <property type="project" value="UniProtKB-SubCell"/>
</dbReference>
<evidence type="ECO:0000313" key="12">
    <source>
        <dbReference type="EnsemblProtists" id="EKX53486"/>
    </source>
</evidence>
<evidence type="ECO:0000256" key="4">
    <source>
        <dbReference type="ARBA" id="ARBA00022705"/>
    </source>
</evidence>
<dbReference type="OMA" id="HLENECT"/>
<keyword evidence="7 9" id="KW-0238">DNA-binding</keyword>
<evidence type="ECO:0000256" key="9">
    <source>
        <dbReference type="RuleBase" id="RU365058"/>
    </source>
</evidence>
<dbReference type="PANTHER" id="PTHR10763:SF23">
    <property type="entry name" value="ORIGIN RECOGNITION COMPLEX SUBUNIT 1"/>
    <property type="match status" value="1"/>
</dbReference>
<dbReference type="AlphaFoldDB" id="L1JY34"/>
<dbReference type="RefSeq" id="XP_005840466.1">
    <property type="nucleotide sequence ID" value="XM_005840409.1"/>
</dbReference>
<dbReference type="GO" id="GO:0003682">
    <property type="term" value="F:chromatin binding"/>
    <property type="evidence" value="ECO:0007669"/>
    <property type="project" value="InterPro"/>
</dbReference>
<dbReference type="PANTHER" id="PTHR10763">
    <property type="entry name" value="CELL DIVISION CONTROL PROTEIN 6-RELATED"/>
    <property type="match status" value="1"/>
</dbReference>
<dbReference type="SUPFAM" id="SSF52540">
    <property type="entry name" value="P-loop containing nucleoside triphosphate hydrolases"/>
    <property type="match status" value="1"/>
</dbReference>
<evidence type="ECO:0000256" key="8">
    <source>
        <dbReference type="ARBA" id="ARBA00023242"/>
    </source>
</evidence>
<keyword evidence="5 9" id="KW-0547">Nucleotide-binding</keyword>
<dbReference type="InterPro" id="IPR003959">
    <property type="entry name" value="ATPase_AAA_core"/>
</dbReference>
<evidence type="ECO:0000256" key="5">
    <source>
        <dbReference type="ARBA" id="ARBA00022741"/>
    </source>
</evidence>
<gene>
    <name evidence="11" type="primary">ORC1</name>
    <name evidence="11" type="ORF">GUITHDRAFT_133190</name>
</gene>
<comment type="subunit">
    <text evidence="9">ORC is composed of six subunits.</text>
</comment>
<dbReference type="InterPro" id="IPR001025">
    <property type="entry name" value="BAH_dom"/>
</dbReference>
<dbReference type="GO" id="GO:0005524">
    <property type="term" value="F:ATP binding"/>
    <property type="evidence" value="ECO:0007669"/>
    <property type="project" value="UniProtKB-KW"/>
</dbReference>
<evidence type="ECO:0000313" key="13">
    <source>
        <dbReference type="Proteomes" id="UP000011087"/>
    </source>
</evidence>